<reference evidence="1 2" key="1">
    <citation type="submission" date="2016-10" db="EMBL/GenBank/DDBJ databases">
        <authorList>
            <person name="de Groot N.N."/>
        </authorList>
    </citation>
    <scope>NUCLEOTIDE SEQUENCE [LARGE SCALE GENOMIC DNA]</scope>
    <source>
        <strain evidence="1 2">DSM 14045</strain>
    </source>
</reference>
<dbReference type="InterPro" id="IPR010982">
    <property type="entry name" value="Lambda_DNA-bd_dom_sf"/>
</dbReference>
<proteinExistence type="predicted"/>
<dbReference type="AlphaFoldDB" id="A0A1H3L3C0"/>
<organism evidence="1 2">
    <name type="scientific">Lachnobacterium bovis DSM 14045</name>
    <dbReference type="NCBI Taxonomy" id="1122142"/>
    <lineage>
        <taxon>Bacteria</taxon>
        <taxon>Bacillati</taxon>
        <taxon>Bacillota</taxon>
        <taxon>Clostridia</taxon>
        <taxon>Lachnospirales</taxon>
        <taxon>Lachnospiraceae</taxon>
        <taxon>Lachnobacterium</taxon>
    </lineage>
</organism>
<sequence>MDNLGEIIRQARKEQSVSFAKIAKGICDRRMLAKYENLECYPTKMVGIALLQRLGVDTLETEIIYGADEKYCYESRLVRQLNELKKINRAEECSNNVLNDLFKISKEKTIEECWKNLDNELFTDVELKIIILYISNSIDLTKISENNINSLIKKLESIIERKRITKNQVIMCVDYLIEIYQYIFEKNHEKKVIKNLKKIQGCISKKDIFYLKLDMYIKKFKLEFSENQQSLKKIEICEVMREIENAGI</sequence>
<dbReference type="STRING" id="1122142.SAMN02910414_01902"/>
<dbReference type="Proteomes" id="UP000183918">
    <property type="component" value="Unassembled WGS sequence"/>
</dbReference>
<accession>A0A1H3L3C0</accession>
<evidence type="ECO:0000313" key="1">
    <source>
        <dbReference type="EMBL" id="SDY58901.1"/>
    </source>
</evidence>
<dbReference type="SUPFAM" id="SSF47413">
    <property type="entry name" value="lambda repressor-like DNA-binding domains"/>
    <property type="match status" value="1"/>
</dbReference>
<dbReference type="Gene3D" id="1.25.40.10">
    <property type="entry name" value="Tetratricopeptide repeat domain"/>
    <property type="match status" value="1"/>
</dbReference>
<dbReference type="GO" id="GO:0003677">
    <property type="term" value="F:DNA binding"/>
    <property type="evidence" value="ECO:0007669"/>
    <property type="project" value="InterPro"/>
</dbReference>
<gene>
    <name evidence="1" type="ORF">SAMN02910414_01902</name>
</gene>
<dbReference type="EMBL" id="FNPG01000023">
    <property type="protein sequence ID" value="SDY58901.1"/>
    <property type="molecule type" value="Genomic_DNA"/>
</dbReference>
<evidence type="ECO:0000313" key="2">
    <source>
        <dbReference type="Proteomes" id="UP000183918"/>
    </source>
</evidence>
<dbReference type="InterPro" id="IPR011990">
    <property type="entry name" value="TPR-like_helical_dom_sf"/>
</dbReference>
<name>A0A1H3L3C0_9FIRM</name>
<evidence type="ECO:0008006" key="3">
    <source>
        <dbReference type="Google" id="ProtNLM"/>
    </source>
</evidence>
<keyword evidence="2" id="KW-1185">Reference proteome</keyword>
<protein>
    <recommendedName>
        <fullName evidence="3">HTH cro/C1-type domain-containing protein</fullName>
    </recommendedName>
</protein>